<sequence length="209" mass="24419">MTLNFIITEFIISKYQNSASNMASNRIENAHIEELNKLLLNSGVTCVRSTLESEESSLLTEETEKDVQIKEEEEVLVEVEIEEETTHITEETEEEMPEIFPTPSLRKVLPAKIRDIKRQNQIHVLPEEFKKNIDAQRIPKIASTPAQKYIDELAELTGCSCYKISLSEFWFLDTLANLLRRAQEDQMDKRMRNKITCILYHRIDEYKHD</sequence>
<dbReference type="OrthoDB" id="6776666at2759"/>
<reference evidence="1" key="1">
    <citation type="submission" date="2021-04" db="EMBL/GenBank/DDBJ databases">
        <authorList>
            <person name="Tunstrom K."/>
        </authorList>
    </citation>
    <scope>NUCLEOTIDE SEQUENCE</scope>
</reference>
<comment type="caution">
    <text evidence="1">The sequence shown here is derived from an EMBL/GenBank/DDBJ whole genome shotgun (WGS) entry which is preliminary data.</text>
</comment>
<evidence type="ECO:0000313" key="2">
    <source>
        <dbReference type="Proteomes" id="UP000691718"/>
    </source>
</evidence>
<dbReference type="Proteomes" id="UP000691718">
    <property type="component" value="Unassembled WGS sequence"/>
</dbReference>
<keyword evidence="2" id="KW-1185">Reference proteome</keyword>
<evidence type="ECO:0000313" key="1">
    <source>
        <dbReference type="EMBL" id="CAG4967209.1"/>
    </source>
</evidence>
<organism evidence="1 2">
    <name type="scientific">Parnassius apollo</name>
    <name type="common">Apollo butterfly</name>
    <name type="synonym">Papilio apollo</name>
    <dbReference type="NCBI Taxonomy" id="110799"/>
    <lineage>
        <taxon>Eukaryota</taxon>
        <taxon>Metazoa</taxon>
        <taxon>Ecdysozoa</taxon>
        <taxon>Arthropoda</taxon>
        <taxon>Hexapoda</taxon>
        <taxon>Insecta</taxon>
        <taxon>Pterygota</taxon>
        <taxon>Neoptera</taxon>
        <taxon>Endopterygota</taxon>
        <taxon>Lepidoptera</taxon>
        <taxon>Glossata</taxon>
        <taxon>Ditrysia</taxon>
        <taxon>Papilionoidea</taxon>
        <taxon>Papilionidae</taxon>
        <taxon>Parnassiinae</taxon>
        <taxon>Parnassini</taxon>
        <taxon>Parnassius</taxon>
        <taxon>Parnassius</taxon>
    </lineage>
</organism>
<dbReference type="AlphaFoldDB" id="A0A8S3WMU7"/>
<protein>
    <submittedName>
        <fullName evidence="1">(apollo) hypothetical protein</fullName>
    </submittedName>
</protein>
<accession>A0A8S3WMU7</accession>
<proteinExistence type="predicted"/>
<name>A0A8S3WMU7_PARAO</name>
<dbReference type="EMBL" id="CAJQZP010000541">
    <property type="protein sequence ID" value="CAG4967209.1"/>
    <property type="molecule type" value="Genomic_DNA"/>
</dbReference>
<gene>
    <name evidence="1" type="ORF">PAPOLLO_LOCUS7747</name>
</gene>